<dbReference type="Gene3D" id="3.40.50.1820">
    <property type="entry name" value="alpha/beta hydrolase"/>
    <property type="match status" value="1"/>
</dbReference>
<dbReference type="Pfam" id="PF12697">
    <property type="entry name" value="Abhydrolase_6"/>
    <property type="match status" value="1"/>
</dbReference>
<dbReference type="PANTHER" id="PTHR43798:SF33">
    <property type="entry name" value="HYDROLASE, PUTATIVE (AFU_ORTHOLOGUE AFUA_2G14860)-RELATED"/>
    <property type="match status" value="1"/>
</dbReference>
<reference evidence="2 3" key="1">
    <citation type="submission" date="2019-08" db="EMBL/GenBank/DDBJ databases">
        <title>Genome of Psychroserpens burtonensis ACAM 167.</title>
        <authorList>
            <person name="Bowman J.P."/>
        </authorList>
    </citation>
    <scope>NUCLEOTIDE SEQUENCE [LARGE SCALE GENOMIC DNA]</scope>
    <source>
        <strain evidence="2 3">ACAM 167</strain>
    </source>
</reference>
<keyword evidence="3" id="KW-1185">Reference proteome</keyword>
<dbReference type="Proteomes" id="UP000321938">
    <property type="component" value="Unassembled WGS sequence"/>
</dbReference>
<evidence type="ECO:0000259" key="1">
    <source>
        <dbReference type="Pfam" id="PF12697"/>
    </source>
</evidence>
<dbReference type="STRING" id="1123037.GCA_000425305_01151"/>
<dbReference type="InterPro" id="IPR000073">
    <property type="entry name" value="AB_hydrolase_1"/>
</dbReference>
<name>A0A5C7B7M2_9FLAO</name>
<dbReference type="RefSeq" id="WP_147231909.1">
    <property type="nucleotide sequence ID" value="NZ_VOSB01000020.1"/>
</dbReference>
<dbReference type="SUPFAM" id="SSF53474">
    <property type="entry name" value="alpha/beta-Hydrolases"/>
    <property type="match status" value="1"/>
</dbReference>
<gene>
    <name evidence="2" type="ORF">ES692_13545</name>
</gene>
<dbReference type="EMBL" id="VOSB01000020">
    <property type="protein sequence ID" value="TXE16151.1"/>
    <property type="molecule type" value="Genomic_DNA"/>
</dbReference>
<dbReference type="GO" id="GO:0016020">
    <property type="term" value="C:membrane"/>
    <property type="evidence" value="ECO:0007669"/>
    <property type="project" value="TreeGrafter"/>
</dbReference>
<organism evidence="2 3">
    <name type="scientific">Psychroserpens burtonensis</name>
    <dbReference type="NCBI Taxonomy" id="49278"/>
    <lineage>
        <taxon>Bacteria</taxon>
        <taxon>Pseudomonadati</taxon>
        <taxon>Bacteroidota</taxon>
        <taxon>Flavobacteriia</taxon>
        <taxon>Flavobacteriales</taxon>
        <taxon>Flavobacteriaceae</taxon>
        <taxon>Psychroserpens</taxon>
    </lineage>
</organism>
<accession>A0A5C7B7M2</accession>
<dbReference type="PANTHER" id="PTHR43798">
    <property type="entry name" value="MONOACYLGLYCEROL LIPASE"/>
    <property type="match status" value="1"/>
</dbReference>
<dbReference type="AlphaFoldDB" id="A0A5C7B7M2"/>
<keyword evidence="2" id="KW-0378">Hydrolase</keyword>
<dbReference type="OrthoDB" id="9785847at2"/>
<feature type="domain" description="AB hydrolase-1" evidence="1">
    <location>
        <begin position="75"/>
        <end position="215"/>
    </location>
</feature>
<dbReference type="InterPro" id="IPR050266">
    <property type="entry name" value="AB_hydrolase_sf"/>
</dbReference>
<evidence type="ECO:0000313" key="3">
    <source>
        <dbReference type="Proteomes" id="UP000321938"/>
    </source>
</evidence>
<proteinExistence type="predicted"/>
<dbReference type="InterPro" id="IPR029058">
    <property type="entry name" value="AB_hydrolase_fold"/>
</dbReference>
<evidence type="ECO:0000313" key="2">
    <source>
        <dbReference type="EMBL" id="TXE16151.1"/>
    </source>
</evidence>
<sequence>MRQVIVKTIGCFINITSILSPKLGGKIALKLFSKPRKIKLKELEKDFLMTAFTEDIDYKNLNIMTYRWLGKKDTILLAHGWESNSFRWKSLIERLKKLDYNIVALDAPAHGRSSGKLFNAVLYAECIHIVAKKFNANIIIGHSVGGMATAFCKSKYELPSVNKLILLGAPSNFVGVFSRYTAMMGYNKRVSRAMDELIHERFKEKPEHFNAARFLENEGTQGLLIHDKKDRIIPYSDAEDFKNYFKNATLISTEGFGHGLRHEEVNNHIIDFVNA</sequence>
<comment type="caution">
    <text evidence="2">The sequence shown here is derived from an EMBL/GenBank/DDBJ whole genome shotgun (WGS) entry which is preliminary data.</text>
</comment>
<protein>
    <submittedName>
        <fullName evidence="2">Alpha/beta hydrolase</fullName>
    </submittedName>
</protein>
<dbReference type="GO" id="GO:0016787">
    <property type="term" value="F:hydrolase activity"/>
    <property type="evidence" value="ECO:0007669"/>
    <property type="project" value="UniProtKB-KW"/>
</dbReference>